<protein>
    <submittedName>
        <fullName evidence="1">Uncharacterized protein</fullName>
    </submittedName>
</protein>
<proteinExistence type="predicted"/>
<evidence type="ECO:0000313" key="1">
    <source>
        <dbReference type="EMBL" id="CAG9329389.1"/>
    </source>
</evidence>
<reference evidence="1" key="1">
    <citation type="submission" date="2021-09" db="EMBL/GenBank/DDBJ databases">
        <authorList>
            <consortium name="AG Swart"/>
            <person name="Singh M."/>
            <person name="Singh A."/>
            <person name="Seah K."/>
            <person name="Emmerich C."/>
        </authorList>
    </citation>
    <scope>NUCLEOTIDE SEQUENCE</scope>
    <source>
        <strain evidence="1">ATCC30299</strain>
    </source>
</reference>
<dbReference type="AlphaFoldDB" id="A0AAU9JWZ1"/>
<organism evidence="1 2">
    <name type="scientific">Blepharisma stoltei</name>
    <dbReference type="NCBI Taxonomy" id="1481888"/>
    <lineage>
        <taxon>Eukaryota</taxon>
        <taxon>Sar</taxon>
        <taxon>Alveolata</taxon>
        <taxon>Ciliophora</taxon>
        <taxon>Postciliodesmatophora</taxon>
        <taxon>Heterotrichea</taxon>
        <taxon>Heterotrichida</taxon>
        <taxon>Blepharismidae</taxon>
        <taxon>Blepharisma</taxon>
    </lineage>
</organism>
<dbReference type="Proteomes" id="UP001162131">
    <property type="component" value="Unassembled WGS sequence"/>
</dbReference>
<dbReference type="EMBL" id="CAJZBQ010000047">
    <property type="protein sequence ID" value="CAG9329389.1"/>
    <property type="molecule type" value="Genomic_DNA"/>
</dbReference>
<sequence length="88" mass="10188">MGLCYSKQKKRFRTIADLDDHFKETNGNTKITSKNEFLIQMNLIRIKKAVHAPKLDLGKNSLYSKRLNRLKEDCKDLTIGMNNAYVVV</sequence>
<evidence type="ECO:0000313" key="2">
    <source>
        <dbReference type="Proteomes" id="UP001162131"/>
    </source>
</evidence>
<accession>A0AAU9JWZ1</accession>
<name>A0AAU9JWZ1_9CILI</name>
<comment type="caution">
    <text evidence="1">The sequence shown here is derived from an EMBL/GenBank/DDBJ whole genome shotgun (WGS) entry which is preliminary data.</text>
</comment>
<gene>
    <name evidence="1" type="ORF">BSTOLATCC_MIC48209</name>
</gene>
<keyword evidence="2" id="KW-1185">Reference proteome</keyword>